<reference evidence="2 3" key="1">
    <citation type="submission" date="2024-09" db="EMBL/GenBank/DDBJ databases">
        <authorList>
            <person name="Sun Q."/>
            <person name="Mori K."/>
        </authorList>
    </citation>
    <scope>NUCLEOTIDE SEQUENCE [LARGE SCALE GENOMIC DNA]</scope>
    <source>
        <strain evidence="2 3">TBRC 0563</strain>
    </source>
</reference>
<keyword evidence="2" id="KW-0413">Isomerase</keyword>
<dbReference type="EMBL" id="JBHLZP010000016">
    <property type="protein sequence ID" value="MFB9831387.1"/>
    <property type="molecule type" value="Genomic_DNA"/>
</dbReference>
<comment type="caution">
    <text evidence="2">The sequence shown here is derived from an EMBL/GenBank/DDBJ whole genome shotgun (WGS) entry which is preliminary data.</text>
</comment>
<dbReference type="RefSeq" id="WP_378195370.1">
    <property type="nucleotide sequence ID" value="NZ_JBHLZP010000016.1"/>
</dbReference>
<dbReference type="SUPFAM" id="SSF89623">
    <property type="entry name" value="Ribose/Galactose isomerase RpiB/AlsB"/>
    <property type="match status" value="1"/>
</dbReference>
<dbReference type="InterPro" id="IPR036569">
    <property type="entry name" value="RpiB_LacA_LacB_sf"/>
</dbReference>
<dbReference type="PIRSF" id="PIRSF005384">
    <property type="entry name" value="RpiB_LacA_B"/>
    <property type="match status" value="1"/>
</dbReference>
<dbReference type="PANTHER" id="PTHR30345">
    <property type="entry name" value="RIBOSE-5-PHOSPHATE ISOMERASE B"/>
    <property type="match status" value="1"/>
</dbReference>
<sequence length="152" mass="16301">MRIAIVADHNGLALKARMIARLTTQGHDVDDRGAHDTGEAIVDYPPLCADACGRVVDGHVDRAVVVGGSGMGEVIACNKIHGIRAGLCHDLFTTEISRANNDANVIVIGAKVLSPEQADRIVDLWLSTPFRGGHHRRRLDQIAALERGDPLT</sequence>
<organism evidence="2 3">
    <name type="scientific">Actinoallomurus acaciae</name>
    <dbReference type="NCBI Taxonomy" id="502577"/>
    <lineage>
        <taxon>Bacteria</taxon>
        <taxon>Bacillati</taxon>
        <taxon>Actinomycetota</taxon>
        <taxon>Actinomycetes</taxon>
        <taxon>Streptosporangiales</taxon>
        <taxon>Thermomonosporaceae</taxon>
        <taxon>Actinoallomurus</taxon>
    </lineage>
</organism>
<evidence type="ECO:0000313" key="2">
    <source>
        <dbReference type="EMBL" id="MFB9831387.1"/>
    </source>
</evidence>
<dbReference type="GO" id="GO:0016853">
    <property type="term" value="F:isomerase activity"/>
    <property type="evidence" value="ECO:0007669"/>
    <property type="project" value="UniProtKB-KW"/>
</dbReference>
<dbReference type="InterPro" id="IPR003500">
    <property type="entry name" value="RpiB_LacA_LacB"/>
</dbReference>
<accession>A0ABV5Y8M2</accession>
<dbReference type="NCBIfam" id="TIGR00689">
    <property type="entry name" value="rpiB_lacA_lacB"/>
    <property type="match status" value="1"/>
</dbReference>
<gene>
    <name evidence="2" type="ORF">ACFFNX_04205</name>
</gene>
<dbReference type="Gene3D" id="3.40.1400.10">
    <property type="entry name" value="Sugar-phosphate isomerase, RpiB/LacA/LacB"/>
    <property type="match status" value="1"/>
</dbReference>
<comment type="similarity">
    <text evidence="1">Belongs to the LacAB/RpiB family.</text>
</comment>
<proteinExistence type="inferred from homology"/>
<dbReference type="NCBIfam" id="NF004051">
    <property type="entry name" value="PRK05571.1"/>
    <property type="match status" value="1"/>
</dbReference>
<protein>
    <submittedName>
        <fullName evidence="2">RpiB/LacA/LacB family sugar-phosphate isomerase</fullName>
    </submittedName>
</protein>
<evidence type="ECO:0000313" key="3">
    <source>
        <dbReference type="Proteomes" id="UP001589627"/>
    </source>
</evidence>
<dbReference type="Pfam" id="PF02502">
    <property type="entry name" value="LacAB_rpiB"/>
    <property type="match status" value="1"/>
</dbReference>
<dbReference type="PANTHER" id="PTHR30345:SF0">
    <property type="entry name" value="DNA DAMAGE-REPAIR_TOLERATION PROTEIN DRT102"/>
    <property type="match status" value="1"/>
</dbReference>
<dbReference type="Proteomes" id="UP001589627">
    <property type="component" value="Unassembled WGS sequence"/>
</dbReference>
<evidence type="ECO:0000256" key="1">
    <source>
        <dbReference type="ARBA" id="ARBA00008754"/>
    </source>
</evidence>
<keyword evidence="3" id="KW-1185">Reference proteome</keyword>
<name>A0ABV5Y8M2_9ACTN</name>